<evidence type="ECO:0000313" key="3">
    <source>
        <dbReference type="Proteomes" id="UP000077177"/>
    </source>
</evidence>
<sequence length="155" mass="16876">MKDETFLQRSLALAKESTTKGNLPFGCLLVDSTGSILEEAGNTVSTDKNPIAHCELNLVQQMAGKYTASFLQNCTIYCSVEPCPMCAGAIYWSGIGRVVFALDTNTYNAIGQVDTAALFEIPCQEIVEKGGRKVEVVGPAFHKEAVEFYRSLLKQ</sequence>
<dbReference type="PANTHER" id="PTHR11079">
    <property type="entry name" value="CYTOSINE DEAMINASE FAMILY MEMBER"/>
    <property type="match status" value="1"/>
</dbReference>
<feature type="domain" description="CMP/dCMP-type deaminase" evidence="1">
    <location>
        <begin position="1"/>
        <end position="114"/>
    </location>
</feature>
<dbReference type="Pfam" id="PF00383">
    <property type="entry name" value="dCMP_cyt_deam_1"/>
    <property type="match status" value="1"/>
</dbReference>
<reference evidence="3" key="1">
    <citation type="submission" date="2015-01" db="EMBL/GenBank/DDBJ databases">
        <title>Flavisolibacter sp./LCS9/ whole genome sequencing.</title>
        <authorList>
            <person name="Kim M.K."/>
            <person name="Srinivasan S."/>
            <person name="Lee J.-J."/>
        </authorList>
    </citation>
    <scope>NUCLEOTIDE SEQUENCE [LARGE SCALE GENOMIC DNA]</scope>
    <source>
        <strain evidence="3">LCS9</strain>
    </source>
</reference>
<protein>
    <recommendedName>
        <fullName evidence="1">CMP/dCMP-type deaminase domain-containing protein</fullName>
    </recommendedName>
</protein>
<dbReference type="KEGG" id="fla:SY85_21760"/>
<proteinExistence type="predicted"/>
<dbReference type="GO" id="GO:0003824">
    <property type="term" value="F:catalytic activity"/>
    <property type="evidence" value="ECO:0007669"/>
    <property type="project" value="InterPro"/>
</dbReference>
<dbReference type="RefSeq" id="WP_066407679.1">
    <property type="nucleotide sequence ID" value="NZ_CP011390.1"/>
</dbReference>
<dbReference type="SUPFAM" id="SSF53927">
    <property type="entry name" value="Cytidine deaminase-like"/>
    <property type="match status" value="1"/>
</dbReference>
<evidence type="ECO:0000259" key="1">
    <source>
        <dbReference type="PROSITE" id="PS51747"/>
    </source>
</evidence>
<dbReference type="EMBL" id="CP011390">
    <property type="protein sequence ID" value="ANE52711.1"/>
    <property type="molecule type" value="Genomic_DNA"/>
</dbReference>
<dbReference type="STRING" id="1492898.SY85_21760"/>
<dbReference type="OrthoDB" id="9802676at2"/>
<evidence type="ECO:0000313" key="2">
    <source>
        <dbReference type="EMBL" id="ANE52711.1"/>
    </source>
</evidence>
<dbReference type="Gene3D" id="3.40.140.10">
    <property type="entry name" value="Cytidine Deaminase, domain 2"/>
    <property type="match status" value="1"/>
</dbReference>
<dbReference type="InterPro" id="IPR002125">
    <property type="entry name" value="CMP_dCMP_dom"/>
</dbReference>
<dbReference type="AlphaFoldDB" id="A0A172U032"/>
<dbReference type="Proteomes" id="UP000077177">
    <property type="component" value="Chromosome"/>
</dbReference>
<name>A0A172U032_9BACT</name>
<dbReference type="PATRIC" id="fig|1492898.3.peg.4720"/>
<dbReference type="InterPro" id="IPR016193">
    <property type="entry name" value="Cytidine_deaminase-like"/>
</dbReference>
<dbReference type="PROSITE" id="PS51747">
    <property type="entry name" value="CYT_DCMP_DEAMINASES_2"/>
    <property type="match status" value="1"/>
</dbReference>
<dbReference type="CDD" id="cd01285">
    <property type="entry name" value="nucleoside_deaminase"/>
    <property type="match status" value="1"/>
</dbReference>
<accession>A0A172U032</accession>
<dbReference type="PANTHER" id="PTHR11079:SF179">
    <property type="entry name" value="TRNA(ADENINE(34)) DEAMINASE, CHLOROPLASTIC"/>
    <property type="match status" value="1"/>
</dbReference>
<gene>
    <name evidence="2" type="ORF">SY85_21760</name>
</gene>
<reference evidence="2 3" key="2">
    <citation type="journal article" date="2016" name="Int. J. Syst. Evol. Microbiol.">
        <title>Flavisolibacter tropicus sp. nov., isolated from tropical soil.</title>
        <authorList>
            <person name="Lee J.J."/>
            <person name="Kang M.S."/>
            <person name="Kim G.S."/>
            <person name="Lee C.S."/>
            <person name="Lim S."/>
            <person name="Lee J."/>
            <person name="Roh S.H."/>
            <person name="Kang H."/>
            <person name="Ha J.M."/>
            <person name="Bae S."/>
            <person name="Jung H.Y."/>
            <person name="Kim M.K."/>
        </authorList>
    </citation>
    <scope>NUCLEOTIDE SEQUENCE [LARGE SCALE GENOMIC DNA]</scope>
    <source>
        <strain evidence="2 3">LCS9</strain>
    </source>
</reference>
<keyword evidence="3" id="KW-1185">Reference proteome</keyword>
<organism evidence="2 3">
    <name type="scientific">Flavisolibacter tropicus</name>
    <dbReference type="NCBI Taxonomy" id="1492898"/>
    <lineage>
        <taxon>Bacteria</taxon>
        <taxon>Pseudomonadati</taxon>
        <taxon>Bacteroidota</taxon>
        <taxon>Chitinophagia</taxon>
        <taxon>Chitinophagales</taxon>
        <taxon>Chitinophagaceae</taxon>
        <taxon>Flavisolibacter</taxon>
    </lineage>
</organism>